<accession>A0ABZ2HX50</accession>
<proteinExistence type="predicted"/>
<protein>
    <submittedName>
        <fullName evidence="3">EAL domain-containing protein</fullName>
    </submittedName>
</protein>
<evidence type="ECO:0000259" key="2">
    <source>
        <dbReference type="PROSITE" id="PS50883"/>
    </source>
</evidence>
<dbReference type="InterPro" id="IPR001633">
    <property type="entry name" value="EAL_dom"/>
</dbReference>
<dbReference type="InterPro" id="IPR035919">
    <property type="entry name" value="EAL_sf"/>
</dbReference>
<name>A0ABZ2HX50_9HYPH</name>
<dbReference type="RefSeq" id="WP_338607605.1">
    <property type="nucleotide sequence ID" value="NZ_CP146275.1"/>
</dbReference>
<dbReference type="Pfam" id="PF00563">
    <property type="entry name" value="EAL"/>
    <property type="match status" value="1"/>
</dbReference>
<dbReference type="EMBL" id="CP146275">
    <property type="protein sequence ID" value="WWT32142.1"/>
    <property type="molecule type" value="Genomic_DNA"/>
</dbReference>
<dbReference type="Gene3D" id="3.20.20.450">
    <property type="entry name" value="EAL domain"/>
    <property type="match status" value="1"/>
</dbReference>
<evidence type="ECO:0000256" key="1">
    <source>
        <dbReference type="SAM" id="MobiDB-lite"/>
    </source>
</evidence>
<organism evidence="3 4">
    <name type="scientific">Pelagibacterium nitratireducens</name>
    <dbReference type="NCBI Taxonomy" id="1046114"/>
    <lineage>
        <taxon>Bacteria</taxon>
        <taxon>Pseudomonadati</taxon>
        <taxon>Pseudomonadota</taxon>
        <taxon>Alphaproteobacteria</taxon>
        <taxon>Hyphomicrobiales</taxon>
        <taxon>Devosiaceae</taxon>
        <taxon>Pelagibacterium</taxon>
    </lineage>
</organism>
<feature type="region of interest" description="Disordered" evidence="1">
    <location>
        <begin position="124"/>
        <end position="145"/>
    </location>
</feature>
<dbReference type="PROSITE" id="PS50883">
    <property type="entry name" value="EAL"/>
    <property type="match status" value="1"/>
</dbReference>
<sequence length="407" mass="44065">MQNLVLIFIGVCGVAIGAAAYFALGLTPIEAGLLALVIMLGGAMLEERNARRRAFRRLEQGVEEMGRLLATDAKAGQVLSQRVNALVDLELGSRLDVIEADMSVLGTVVRQVAEAVSDLETAQAASAPALKDDRATGSGPEPRRVPTIALDDVKRALDEGRLIHHARPILTLPQRKIHAFDMVPRLQIDGRQLVDPPQYMPVPTGEGTVVLRRIDRLCAEEAIRIVRRARLSGDPVRLLVDVSPASLGDKPALDQTLSLLAANRAVNSDIVFALDYEEWTGLSRPQSDGLATLVQQGVFVALRNATTLRLDFGGLAEKGVRYIETSAHTFLKTPAALTDFHSSDINDYIKRFGINLVVTDLESESEILALLDDGIKLAQGPVMGETGPLRPDLRDDGDDDLRQAAAR</sequence>
<gene>
    <name evidence="3" type="ORF">V6617_14150</name>
</gene>
<reference evidence="3 4" key="1">
    <citation type="submission" date="2024-02" db="EMBL/GenBank/DDBJ databases">
        <title>Complete genome sequence of Pelagibacterium nitratireducens ZH15.</title>
        <authorList>
            <person name="Zhao L.H."/>
        </authorList>
    </citation>
    <scope>NUCLEOTIDE SEQUENCE [LARGE SCALE GENOMIC DNA]</scope>
    <source>
        <strain evidence="3 4">ZH15</strain>
    </source>
</reference>
<dbReference type="SMART" id="SM00052">
    <property type="entry name" value="EAL"/>
    <property type="match status" value="1"/>
</dbReference>
<evidence type="ECO:0000313" key="4">
    <source>
        <dbReference type="Proteomes" id="UP001369958"/>
    </source>
</evidence>
<keyword evidence="4" id="KW-1185">Reference proteome</keyword>
<feature type="domain" description="EAL" evidence="2">
    <location>
        <begin position="146"/>
        <end position="400"/>
    </location>
</feature>
<dbReference type="SUPFAM" id="SSF141868">
    <property type="entry name" value="EAL domain-like"/>
    <property type="match status" value="1"/>
</dbReference>
<dbReference type="Proteomes" id="UP001369958">
    <property type="component" value="Chromosome"/>
</dbReference>
<evidence type="ECO:0000313" key="3">
    <source>
        <dbReference type="EMBL" id="WWT32142.1"/>
    </source>
</evidence>
<feature type="region of interest" description="Disordered" evidence="1">
    <location>
        <begin position="381"/>
        <end position="407"/>
    </location>
</feature>